<dbReference type="Proteomes" id="UP000289738">
    <property type="component" value="Chromosome A06"/>
</dbReference>
<organism evidence="1 2">
    <name type="scientific">Arachis hypogaea</name>
    <name type="common">Peanut</name>
    <dbReference type="NCBI Taxonomy" id="3818"/>
    <lineage>
        <taxon>Eukaryota</taxon>
        <taxon>Viridiplantae</taxon>
        <taxon>Streptophyta</taxon>
        <taxon>Embryophyta</taxon>
        <taxon>Tracheophyta</taxon>
        <taxon>Spermatophyta</taxon>
        <taxon>Magnoliopsida</taxon>
        <taxon>eudicotyledons</taxon>
        <taxon>Gunneridae</taxon>
        <taxon>Pentapetalae</taxon>
        <taxon>rosids</taxon>
        <taxon>fabids</taxon>
        <taxon>Fabales</taxon>
        <taxon>Fabaceae</taxon>
        <taxon>Papilionoideae</taxon>
        <taxon>50 kb inversion clade</taxon>
        <taxon>dalbergioids sensu lato</taxon>
        <taxon>Dalbergieae</taxon>
        <taxon>Pterocarpus clade</taxon>
        <taxon>Arachis</taxon>
    </lineage>
</organism>
<evidence type="ECO:0000313" key="2">
    <source>
        <dbReference type="Proteomes" id="UP000289738"/>
    </source>
</evidence>
<evidence type="ECO:0000313" key="1">
    <source>
        <dbReference type="EMBL" id="RYR51630.1"/>
    </source>
</evidence>
<dbReference type="PANTHER" id="PTHR47718:SF13">
    <property type="entry name" value="OS09G0290500 PROTEIN"/>
    <property type="match status" value="1"/>
</dbReference>
<comment type="caution">
    <text evidence="1">The sequence shown here is derived from an EMBL/GenBank/DDBJ whole genome shotgun (WGS) entry which is preliminary data.</text>
</comment>
<dbReference type="AlphaFoldDB" id="A0A445CL22"/>
<proteinExistence type="predicted"/>
<accession>A0A445CL22</accession>
<keyword evidence="2" id="KW-1185">Reference proteome</keyword>
<name>A0A445CL22_ARAHY</name>
<sequence>MLKQHRELSMSIQRIIENNKEARIRPSKTYQSFVAAAGGHRKLSFIEKDVRNYITREVQNKMPRKAILPINVHRCKGLLRLLCPQEFTSCNIPSKLNDYNQHEEIEHEMSHVVWNSFTKESFDKNWNDFLMKYGVGDNKTFQKSLFMDSGLSQSPLLYQDEKHTKEREHACFFLTSLLRSTAPLSNSSNKSREKESDAADFHTIIPCVTKSSIEAQFQHVYTHEKFKEVQAQFR</sequence>
<reference evidence="1 2" key="1">
    <citation type="submission" date="2019-01" db="EMBL/GenBank/DDBJ databases">
        <title>Sequencing of cultivated peanut Arachis hypogaea provides insights into genome evolution and oil improvement.</title>
        <authorList>
            <person name="Chen X."/>
        </authorList>
    </citation>
    <scope>NUCLEOTIDE SEQUENCE [LARGE SCALE GENOMIC DNA]</scope>
    <source>
        <strain evidence="2">cv. Fuhuasheng</strain>
        <tissue evidence="1">Leaves</tissue>
    </source>
</reference>
<dbReference type="EMBL" id="SDMP01000006">
    <property type="protein sequence ID" value="RYR51630.1"/>
    <property type="molecule type" value="Genomic_DNA"/>
</dbReference>
<dbReference type="PANTHER" id="PTHR47718">
    <property type="entry name" value="OS01G0519700 PROTEIN"/>
    <property type="match status" value="1"/>
</dbReference>
<gene>
    <name evidence="1" type="ORF">Ahy_A06g026609</name>
</gene>
<protein>
    <submittedName>
        <fullName evidence="1">Uncharacterized protein</fullName>
    </submittedName>
</protein>